<name>A0A9W7Y661_9FUNG</name>
<evidence type="ECO:0000256" key="3">
    <source>
        <dbReference type="ARBA" id="ARBA00022989"/>
    </source>
</evidence>
<evidence type="ECO:0008006" key="8">
    <source>
        <dbReference type="Google" id="ProtNLM"/>
    </source>
</evidence>
<feature type="transmembrane region" description="Helical" evidence="5">
    <location>
        <begin position="187"/>
        <end position="211"/>
    </location>
</feature>
<dbReference type="Proteomes" id="UP001143981">
    <property type="component" value="Unassembled WGS sequence"/>
</dbReference>
<feature type="transmembrane region" description="Helical" evidence="5">
    <location>
        <begin position="95"/>
        <end position="115"/>
    </location>
</feature>
<comment type="subcellular location">
    <subcellularLocation>
        <location evidence="1">Membrane</location>
        <topology evidence="1">Multi-pass membrane protein</topology>
    </subcellularLocation>
</comment>
<keyword evidence="2 5" id="KW-0812">Transmembrane</keyword>
<organism evidence="6 7">
    <name type="scientific">Coemansia biformis</name>
    <dbReference type="NCBI Taxonomy" id="1286918"/>
    <lineage>
        <taxon>Eukaryota</taxon>
        <taxon>Fungi</taxon>
        <taxon>Fungi incertae sedis</taxon>
        <taxon>Zoopagomycota</taxon>
        <taxon>Kickxellomycotina</taxon>
        <taxon>Kickxellomycetes</taxon>
        <taxon>Kickxellales</taxon>
        <taxon>Kickxellaceae</taxon>
        <taxon>Coemansia</taxon>
    </lineage>
</organism>
<comment type="caution">
    <text evidence="6">The sequence shown here is derived from an EMBL/GenBank/DDBJ whole genome shotgun (WGS) entry which is preliminary data.</text>
</comment>
<evidence type="ECO:0000256" key="4">
    <source>
        <dbReference type="ARBA" id="ARBA00023136"/>
    </source>
</evidence>
<keyword evidence="3 5" id="KW-1133">Transmembrane helix</keyword>
<dbReference type="GO" id="GO:0016020">
    <property type="term" value="C:membrane"/>
    <property type="evidence" value="ECO:0007669"/>
    <property type="project" value="UniProtKB-SubCell"/>
</dbReference>
<dbReference type="Pfam" id="PF00335">
    <property type="entry name" value="Tetraspanin"/>
    <property type="match status" value="1"/>
</dbReference>
<evidence type="ECO:0000256" key="5">
    <source>
        <dbReference type="SAM" id="Phobius"/>
    </source>
</evidence>
<gene>
    <name evidence="6" type="ORF">LPJ61_003679</name>
</gene>
<feature type="transmembrane region" description="Helical" evidence="5">
    <location>
        <begin position="64"/>
        <end position="83"/>
    </location>
</feature>
<dbReference type="OrthoDB" id="2279611at2759"/>
<evidence type="ECO:0000256" key="1">
    <source>
        <dbReference type="ARBA" id="ARBA00004141"/>
    </source>
</evidence>
<evidence type="ECO:0000313" key="6">
    <source>
        <dbReference type="EMBL" id="KAJ1729122.1"/>
    </source>
</evidence>
<accession>A0A9W7Y661</accession>
<sequence>MRARSVCPSAPTQVKRSVRIGFGLVSACYTASGVATVAVSAYFIRTSDTSRRSVILTPNVLYSLLAAGIYIIASATVGVMGALAPLRRKSWLTAYVWLVVGAILINTGIGIWMWARTLDIGDLYAHNWRHLWPEPVRRSFQDQGSCCGYLNPRDRPASGSPSCANAATRYGCMMSVHQYTHNNLAYIYSWLFGFVFVAVVALLSALVMLVVRNDAERLRWSRANAIFRSMKSANPDIVFFAPEPKLVSAPPRRYFPDKMQ</sequence>
<evidence type="ECO:0000256" key="2">
    <source>
        <dbReference type="ARBA" id="ARBA00022692"/>
    </source>
</evidence>
<dbReference type="InterPro" id="IPR018499">
    <property type="entry name" value="Tetraspanin/Peripherin"/>
</dbReference>
<proteinExistence type="predicted"/>
<keyword evidence="4 5" id="KW-0472">Membrane</keyword>
<feature type="transmembrane region" description="Helical" evidence="5">
    <location>
        <begin position="20"/>
        <end position="44"/>
    </location>
</feature>
<evidence type="ECO:0000313" key="7">
    <source>
        <dbReference type="Proteomes" id="UP001143981"/>
    </source>
</evidence>
<protein>
    <recommendedName>
        <fullName evidence="8">Tetraspanin Tsp2</fullName>
    </recommendedName>
</protein>
<keyword evidence="7" id="KW-1185">Reference proteome</keyword>
<dbReference type="AlphaFoldDB" id="A0A9W7Y661"/>
<reference evidence="6" key="1">
    <citation type="submission" date="2022-07" db="EMBL/GenBank/DDBJ databases">
        <title>Phylogenomic reconstructions and comparative analyses of Kickxellomycotina fungi.</title>
        <authorList>
            <person name="Reynolds N.K."/>
            <person name="Stajich J.E."/>
            <person name="Barry K."/>
            <person name="Grigoriev I.V."/>
            <person name="Crous P."/>
            <person name="Smith M.E."/>
        </authorList>
    </citation>
    <scope>NUCLEOTIDE SEQUENCE</scope>
    <source>
        <strain evidence="6">BCRC 34381</strain>
    </source>
</reference>
<dbReference type="EMBL" id="JANBOI010000670">
    <property type="protein sequence ID" value="KAJ1729122.1"/>
    <property type="molecule type" value="Genomic_DNA"/>
</dbReference>